<feature type="binding site" evidence="2">
    <location>
        <position position="98"/>
    </location>
    <ligand>
        <name>Mg(2+)</name>
        <dbReference type="ChEBI" id="CHEBI:18420"/>
    </ligand>
</feature>
<dbReference type="Pfam" id="PF13500">
    <property type="entry name" value="AAA_26"/>
    <property type="match status" value="1"/>
</dbReference>
<dbReference type="EMBL" id="CP003787">
    <property type="protein sequence ID" value="AFR34666.1"/>
    <property type="molecule type" value="Genomic_DNA"/>
</dbReference>
<dbReference type="CDD" id="cd03109">
    <property type="entry name" value="DTBS"/>
    <property type="match status" value="1"/>
</dbReference>
<dbReference type="UniPathway" id="UPA00078">
    <property type="reaction ID" value="UER00161"/>
</dbReference>
<feature type="binding site" evidence="2">
    <location>
        <position position="42"/>
    </location>
    <ligand>
        <name>ATP</name>
        <dbReference type="ChEBI" id="CHEBI:30616"/>
    </ligand>
</feature>
<dbReference type="STRING" id="34085.AB406_0141"/>
<keyword evidence="2" id="KW-0963">Cytoplasm</keyword>
<feature type="binding site" evidence="2">
    <location>
        <position position="15"/>
    </location>
    <ligand>
        <name>Mg(2+)</name>
        <dbReference type="ChEBI" id="CHEBI:18420"/>
    </ligand>
</feature>
<dbReference type="Proteomes" id="UP000006276">
    <property type="component" value="Chromosome"/>
</dbReference>
<reference evidence="3 4" key="1">
    <citation type="submission" date="2012-09" db="EMBL/GenBank/DDBJ databases">
        <title>Riemerella anatipestifer vaccine strains.</title>
        <authorList>
            <person name="Chun C.A."/>
            <person name="Shu W.M."/>
            <person name="Kang Z.D."/>
            <person name="Jia W.X."/>
        </authorList>
    </citation>
    <scope>NUCLEOTIDE SEQUENCE [LARGE SCALE GENOMIC DNA]</scope>
    <source>
        <strain evidence="3 4">RA-CH-1</strain>
    </source>
</reference>
<comment type="catalytic activity">
    <reaction evidence="2">
        <text>(7R,8S)-7,8-diammoniononanoate + CO2 + ATP = (4R,5S)-dethiobiotin + ADP + phosphate + 3 H(+)</text>
        <dbReference type="Rhea" id="RHEA:15805"/>
        <dbReference type="ChEBI" id="CHEBI:15378"/>
        <dbReference type="ChEBI" id="CHEBI:16526"/>
        <dbReference type="ChEBI" id="CHEBI:30616"/>
        <dbReference type="ChEBI" id="CHEBI:43474"/>
        <dbReference type="ChEBI" id="CHEBI:149469"/>
        <dbReference type="ChEBI" id="CHEBI:149473"/>
        <dbReference type="ChEBI" id="CHEBI:456216"/>
        <dbReference type="EC" id="6.3.3.3"/>
    </reaction>
</comment>
<comment type="pathway">
    <text evidence="2">Cofactor biosynthesis; biotin biosynthesis; biotin from 7,8-diaminononanoate: step 1/2.</text>
</comment>
<keyword evidence="2" id="KW-0479">Metal-binding</keyword>
<gene>
    <name evidence="2" type="primary">bioD</name>
    <name evidence="3" type="ORF">B739_0057</name>
</gene>
<feature type="binding site" evidence="2">
    <location>
        <begin position="98"/>
        <end position="101"/>
    </location>
    <ligand>
        <name>ATP</name>
        <dbReference type="ChEBI" id="CHEBI:30616"/>
    </ligand>
</feature>
<dbReference type="PANTHER" id="PTHR43210">
    <property type="entry name" value="DETHIOBIOTIN SYNTHETASE"/>
    <property type="match status" value="1"/>
</dbReference>
<dbReference type="SUPFAM" id="SSF52540">
    <property type="entry name" value="P-loop containing nucleoside triphosphate hydrolases"/>
    <property type="match status" value="1"/>
</dbReference>
<accession>J9QSI7</accession>
<dbReference type="EC" id="6.3.3.3" evidence="2"/>
<comment type="subunit">
    <text evidence="2">Homodimer.</text>
</comment>
<keyword evidence="2" id="KW-0436">Ligase</keyword>
<keyword evidence="4" id="KW-1185">Reference proteome</keyword>
<comment type="cofactor">
    <cofactor evidence="2">
        <name>Mg(2+)</name>
        <dbReference type="ChEBI" id="CHEBI:18420"/>
    </cofactor>
</comment>
<protein>
    <recommendedName>
        <fullName evidence="2">ATP-dependent dethiobiotin synthetase BioD</fullName>
        <ecNumber evidence="2">6.3.3.3</ecNumber>
    </recommendedName>
    <alternativeName>
        <fullName evidence="2">DTB synthetase</fullName>
        <shortName evidence="2">DTBS</shortName>
    </alternativeName>
    <alternativeName>
        <fullName evidence="2">Dethiobiotin synthase</fullName>
    </alternativeName>
</protein>
<dbReference type="HOGENOM" id="CLU_072551_2_0_10"/>
<evidence type="ECO:0000313" key="3">
    <source>
        <dbReference type="EMBL" id="AFR34666.1"/>
    </source>
</evidence>
<comment type="function">
    <text evidence="2">Catalyzes a mechanistically unusual reaction, the ATP-dependent insertion of CO2 between the N7 and N8 nitrogen atoms of 7,8-diaminopelargonic acid (DAPA, also called 7,8-diammoniononanoate) to form a ureido ring.</text>
</comment>
<dbReference type="GO" id="GO:0009102">
    <property type="term" value="P:biotin biosynthetic process"/>
    <property type="evidence" value="ECO:0007669"/>
    <property type="project" value="UniProtKB-UniRule"/>
</dbReference>
<comment type="caution">
    <text evidence="2">Lacks conserved residue(s) required for the propagation of feature annotation.</text>
</comment>
<name>J9QSI7_RIEAN</name>
<comment type="similarity">
    <text evidence="2">Belongs to the dethiobiotin synthetase family.</text>
</comment>
<organism evidence="3 4">
    <name type="scientific">Riemerella anatipestifer RA-CH-1</name>
    <dbReference type="NCBI Taxonomy" id="1228997"/>
    <lineage>
        <taxon>Bacteria</taxon>
        <taxon>Pseudomonadati</taxon>
        <taxon>Bacteroidota</taxon>
        <taxon>Flavobacteriia</taxon>
        <taxon>Flavobacteriales</taxon>
        <taxon>Weeksellaceae</taxon>
        <taxon>Riemerella</taxon>
    </lineage>
</organism>
<dbReference type="KEGG" id="rag:B739_0057"/>
<dbReference type="GO" id="GO:0000287">
    <property type="term" value="F:magnesium ion binding"/>
    <property type="evidence" value="ECO:0007669"/>
    <property type="project" value="UniProtKB-UniRule"/>
</dbReference>
<comment type="subcellular location">
    <subcellularLocation>
        <location evidence="2">Cytoplasm</location>
    </subcellularLocation>
</comment>
<evidence type="ECO:0000313" key="4">
    <source>
        <dbReference type="Proteomes" id="UP000006276"/>
    </source>
</evidence>
<dbReference type="PIRSF" id="PIRSF006755">
    <property type="entry name" value="DTB_synth"/>
    <property type="match status" value="1"/>
</dbReference>
<dbReference type="GO" id="GO:0005829">
    <property type="term" value="C:cytosol"/>
    <property type="evidence" value="ECO:0007669"/>
    <property type="project" value="TreeGrafter"/>
</dbReference>
<keyword evidence="2" id="KW-0547">Nucleotide-binding</keyword>
<sequence>MKLFITGIGTEVGKTMISAILVEALGADYWKPIQAGDLDFSDTDKVKSLVTRTDVSFHPNAFALNTPASPHYSAELDGVSIQLESMLEPHTDNDLVIEGAGGVMVPINDKDTFLDFIKEDYKVVLVSRNYLGSINHTLMTYEVLKNKGVNFLGIVFNGETNPSTEQIIISKTQLEVIGRVAEEPIWNKETVRKYASVFNTNFFKKWIGAKRI</sequence>
<dbReference type="Gene3D" id="3.40.50.300">
    <property type="entry name" value="P-loop containing nucleotide triphosphate hydrolases"/>
    <property type="match status" value="1"/>
</dbReference>
<dbReference type="HAMAP" id="MF_00336">
    <property type="entry name" value="BioD"/>
    <property type="match status" value="1"/>
</dbReference>
<keyword evidence="2" id="KW-0067">ATP-binding</keyword>
<feature type="active site" evidence="2">
    <location>
        <position position="31"/>
    </location>
</feature>
<evidence type="ECO:0000256" key="1">
    <source>
        <dbReference type="ARBA" id="ARBA00022756"/>
    </source>
</evidence>
<keyword evidence="2" id="KW-0460">Magnesium</keyword>
<dbReference type="PANTHER" id="PTHR43210:SF5">
    <property type="entry name" value="DETHIOBIOTIN SYNTHETASE"/>
    <property type="match status" value="1"/>
</dbReference>
<feature type="binding site" evidence="2">
    <location>
        <position position="42"/>
    </location>
    <ligand>
        <name>Mg(2+)</name>
        <dbReference type="ChEBI" id="CHEBI:18420"/>
    </ligand>
</feature>
<dbReference type="PATRIC" id="fig|1228997.3.peg.53"/>
<proteinExistence type="inferred from homology"/>
<dbReference type="NCBIfam" id="TIGR00347">
    <property type="entry name" value="bioD"/>
    <property type="match status" value="1"/>
</dbReference>
<dbReference type="RefSeq" id="WP_014937146.1">
    <property type="nucleotide sequence ID" value="NC_018609.1"/>
</dbReference>
<dbReference type="AlphaFoldDB" id="J9QSI7"/>
<evidence type="ECO:0000256" key="2">
    <source>
        <dbReference type="HAMAP-Rule" id="MF_00336"/>
    </source>
</evidence>
<dbReference type="InterPro" id="IPR027417">
    <property type="entry name" value="P-loop_NTPase"/>
</dbReference>
<dbReference type="GO" id="GO:0005524">
    <property type="term" value="F:ATP binding"/>
    <property type="evidence" value="ECO:0007669"/>
    <property type="project" value="UniProtKB-UniRule"/>
</dbReference>
<dbReference type="GO" id="GO:0004141">
    <property type="term" value="F:dethiobiotin synthase activity"/>
    <property type="evidence" value="ECO:0007669"/>
    <property type="project" value="UniProtKB-UniRule"/>
</dbReference>
<dbReference type="InterPro" id="IPR004472">
    <property type="entry name" value="DTB_synth_BioD"/>
</dbReference>
<keyword evidence="1 2" id="KW-0093">Biotin biosynthesis</keyword>